<proteinExistence type="predicted"/>
<sequence length="298" mass="31673">MPTPAPAYLLPPEVLHRTKELTVWHTGLVDGPYGPTVSVVVDRAEGSRLDLTGEPWHLPMDDGIPPVGAMLRLPGSPAGLLGLPDSYGSFEYLRATCEFGRVDARDSFLTFFVQPLGLRTTVYLSPDAPPPPPDDSVPCAVADPEILYDADGCLVWHSGAVQGPYGIEAMIQVRTDPGRPDVELLGCRRWGWTWSGRWREGGPGAGSRGGRRSGPGPPVSVRQATRSARESFCAGTVTGSADSVARAQHVRASRASADASAASIVFVEVVTHSVYVTSSSACLDSGVGFWAWASRFSA</sequence>
<reference evidence="2" key="2">
    <citation type="submission" date="2020-09" db="EMBL/GenBank/DDBJ databases">
        <authorList>
            <person name="Sun Q."/>
            <person name="Ohkuma M."/>
        </authorList>
    </citation>
    <scope>NUCLEOTIDE SEQUENCE</scope>
    <source>
        <strain evidence="2">JCM 4637</strain>
    </source>
</reference>
<protein>
    <submittedName>
        <fullName evidence="2">Uncharacterized protein</fullName>
    </submittedName>
</protein>
<comment type="caution">
    <text evidence="2">The sequence shown here is derived from an EMBL/GenBank/DDBJ whole genome shotgun (WGS) entry which is preliminary data.</text>
</comment>
<name>A0A918WX41_9ACTN</name>
<gene>
    <name evidence="2" type="ORF">GCM10010334_26670</name>
</gene>
<accession>A0A918WX41</accession>
<organism evidence="2 3">
    <name type="scientific">Streptomyces finlayi</name>
    <dbReference type="NCBI Taxonomy" id="67296"/>
    <lineage>
        <taxon>Bacteria</taxon>
        <taxon>Bacillati</taxon>
        <taxon>Actinomycetota</taxon>
        <taxon>Actinomycetes</taxon>
        <taxon>Kitasatosporales</taxon>
        <taxon>Streptomycetaceae</taxon>
        <taxon>Streptomyces</taxon>
    </lineage>
</organism>
<evidence type="ECO:0000313" key="3">
    <source>
        <dbReference type="Proteomes" id="UP000638353"/>
    </source>
</evidence>
<dbReference type="Proteomes" id="UP000638353">
    <property type="component" value="Unassembled WGS sequence"/>
</dbReference>
<evidence type="ECO:0000313" key="2">
    <source>
        <dbReference type="EMBL" id="GHC91543.1"/>
    </source>
</evidence>
<reference evidence="2" key="1">
    <citation type="journal article" date="2014" name="Int. J. Syst. Evol. Microbiol.">
        <title>Complete genome sequence of Corynebacterium casei LMG S-19264T (=DSM 44701T), isolated from a smear-ripened cheese.</title>
        <authorList>
            <consortium name="US DOE Joint Genome Institute (JGI-PGF)"/>
            <person name="Walter F."/>
            <person name="Albersmeier A."/>
            <person name="Kalinowski J."/>
            <person name="Ruckert C."/>
        </authorList>
    </citation>
    <scope>NUCLEOTIDE SEQUENCE</scope>
    <source>
        <strain evidence="2">JCM 4637</strain>
    </source>
</reference>
<feature type="region of interest" description="Disordered" evidence="1">
    <location>
        <begin position="199"/>
        <end position="225"/>
    </location>
</feature>
<evidence type="ECO:0000256" key="1">
    <source>
        <dbReference type="SAM" id="MobiDB-lite"/>
    </source>
</evidence>
<dbReference type="EMBL" id="BMVC01000004">
    <property type="protein sequence ID" value="GHC91543.1"/>
    <property type="molecule type" value="Genomic_DNA"/>
</dbReference>
<dbReference type="AlphaFoldDB" id="A0A918WX41"/>